<evidence type="ECO:0000259" key="2">
    <source>
        <dbReference type="PROSITE" id="PS50966"/>
    </source>
</evidence>
<accession>A0ABD3ERD4</accession>
<keyword evidence="4" id="KW-1185">Reference proteome</keyword>
<dbReference type="PROSITE" id="PS50966">
    <property type="entry name" value="ZF_SWIM"/>
    <property type="match status" value="1"/>
</dbReference>
<dbReference type="Proteomes" id="UP001632037">
    <property type="component" value="Unassembled WGS sequence"/>
</dbReference>
<gene>
    <name evidence="3" type="ORF">V7S43_018303</name>
</gene>
<evidence type="ECO:0000313" key="4">
    <source>
        <dbReference type="Proteomes" id="UP001632037"/>
    </source>
</evidence>
<dbReference type="EMBL" id="JBIMZQ010000074">
    <property type="protein sequence ID" value="KAL3656744.1"/>
    <property type="molecule type" value="Genomic_DNA"/>
</dbReference>
<organism evidence="3 4">
    <name type="scientific">Phytophthora oleae</name>
    <dbReference type="NCBI Taxonomy" id="2107226"/>
    <lineage>
        <taxon>Eukaryota</taxon>
        <taxon>Sar</taxon>
        <taxon>Stramenopiles</taxon>
        <taxon>Oomycota</taxon>
        <taxon>Peronosporomycetes</taxon>
        <taxon>Peronosporales</taxon>
        <taxon>Peronosporaceae</taxon>
        <taxon>Phytophthora</taxon>
    </lineage>
</organism>
<name>A0ABD3ERD4_9STRA</name>
<keyword evidence="1" id="KW-0862">Zinc</keyword>
<protein>
    <recommendedName>
        <fullName evidence="2">SWIM-type domain-containing protein</fullName>
    </recommendedName>
</protein>
<keyword evidence="1" id="KW-0863">Zinc-finger</keyword>
<feature type="domain" description="SWIM-type" evidence="2">
    <location>
        <begin position="197"/>
        <end position="235"/>
    </location>
</feature>
<keyword evidence="1" id="KW-0479">Metal-binding</keyword>
<dbReference type="AlphaFoldDB" id="A0ABD3ERD4"/>
<dbReference type="GO" id="GO:0008270">
    <property type="term" value="F:zinc ion binding"/>
    <property type="evidence" value="ECO:0007669"/>
    <property type="project" value="UniProtKB-KW"/>
</dbReference>
<comment type="caution">
    <text evidence="3">The sequence shown here is derived from an EMBL/GenBank/DDBJ whole genome shotgun (WGS) entry which is preliminary data.</text>
</comment>
<evidence type="ECO:0000256" key="1">
    <source>
        <dbReference type="PROSITE-ProRule" id="PRU00325"/>
    </source>
</evidence>
<dbReference type="InterPro" id="IPR007527">
    <property type="entry name" value="Znf_SWIM"/>
</dbReference>
<sequence>MDVYASDPWASWYVGAAGDVSGILQSQNPIEAFHRVSKRAVVGSLGANTATVLNSSLPGILKMAGMEQADTPLCHYGEVSNYHFDCIRPIPIDFFARARELLADTKNYMRMRRPNTRDVRAVVFYAADFVTTAAKPHEGVSVTAARVKRVAASLQRRLVPGKPVTGAPLLYMSVNTVTVKGNTASEFVNRPTWRSQQVAHNDIEELFRAYTCDCKPHRHTGWICKHVLAAMSILAKMNLDDALRALPVRRLPGRQPKARSALVRDPRDDLKQISFAS</sequence>
<reference evidence="3 4" key="1">
    <citation type="submission" date="2024-09" db="EMBL/GenBank/DDBJ databases">
        <title>Genome sequencing and assembly of Phytophthora oleae, isolate VK10A, causative agent of rot of olive drupes.</title>
        <authorList>
            <person name="Conti Taguali S."/>
            <person name="Riolo M."/>
            <person name="La Spada F."/>
            <person name="Cacciola S.O."/>
            <person name="Dionisio G."/>
        </authorList>
    </citation>
    <scope>NUCLEOTIDE SEQUENCE [LARGE SCALE GENOMIC DNA]</scope>
    <source>
        <strain evidence="3 4">VK10A</strain>
    </source>
</reference>
<evidence type="ECO:0000313" key="3">
    <source>
        <dbReference type="EMBL" id="KAL3656744.1"/>
    </source>
</evidence>
<proteinExistence type="predicted"/>